<sequence>MPGYSVTVQSLTASV</sequence>
<accession>A0A0E9PKT4</accession>
<organism evidence="1">
    <name type="scientific">Anguilla anguilla</name>
    <name type="common">European freshwater eel</name>
    <name type="synonym">Muraena anguilla</name>
    <dbReference type="NCBI Taxonomy" id="7936"/>
    <lineage>
        <taxon>Eukaryota</taxon>
        <taxon>Metazoa</taxon>
        <taxon>Chordata</taxon>
        <taxon>Craniata</taxon>
        <taxon>Vertebrata</taxon>
        <taxon>Euteleostomi</taxon>
        <taxon>Actinopterygii</taxon>
        <taxon>Neopterygii</taxon>
        <taxon>Teleostei</taxon>
        <taxon>Anguilliformes</taxon>
        <taxon>Anguillidae</taxon>
        <taxon>Anguilla</taxon>
    </lineage>
</organism>
<protein>
    <submittedName>
        <fullName evidence="1">Uncharacterized protein</fullName>
    </submittedName>
</protein>
<reference evidence="1" key="2">
    <citation type="journal article" date="2015" name="Fish Shellfish Immunol.">
        <title>Early steps in the European eel (Anguilla anguilla)-Vibrio vulnificus interaction in the gills: Role of the RtxA13 toxin.</title>
        <authorList>
            <person name="Callol A."/>
            <person name="Pajuelo D."/>
            <person name="Ebbesson L."/>
            <person name="Teles M."/>
            <person name="MacKenzie S."/>
            <person name="Amaro C."/>
        </authorList>
    </citation>
    <scope>NUCLEOTIDE SEQUENCE</scope>
</reference>
<name>A0A0E9PKT4_ANGAN</name>
<proteinExistence type="predicted"/>
<dbReference type="EMBL" id="GBXM01103685">
    <property type="protein sequence ID" value="JAH04892.1"/>
    <property type="molecule type" value="Transcribed_RNA"/>
</dbReference>
<reference evidence="1" key="1">
    <citation type="submission" date="2014-11" db="EMBL/GenBank/DDBJ databases">
        <authorList>
            <person name="Amaro Gonzalez C."/>
        </authorList>
    </citation>
    <scope>NUCLEOTIDE SEQUENCE</scope>
</reference>
<evidence type="ECO:0000313" key="1">
    <source>
        <dbReference type="EMBL" id="JAH04892.1"/>
    </source>
</evidence>